<dbReference type="Proteomes" id="UP000283269">
    <property type="component" value="Unassembled WGS sequence"/>
</dbReference>
<dbReference type="InParanoid" id="A0A409WQ30"/>
<evidence type="ECO:0000313" key="2">
    <source>
        <dbReference type="EMBL" id="PPQ80602.1"/>
    </source>
</evidence>
<proteinExistence type="predicted"/>
<name>A0A409WQ30_PSICY</name>
<feature type="transmembrane region" description="Helical" evidence="1">
    <location>
        <begin position="250"/>
        <end position="271"/>
    </location>
</feature>
<dbReference type="EMBL" id="NHYD01003320">
    <property type="protein sequence ID" value="PPQ80602.1"/>
    <property type="molecule type" value="Genomic_DNA"/>
</dbReference>
<feature type="transmembrane region" description="Helical" evidence="1">
    <location>
        <begin position="138"/>
        <end position="159"/>
    </location>
</feature>
<evidence type="ECO:0000313" key="3">
    <source>
        <dbReference type="Proteomes" id="UP000283269"/>
    </source>
</evidence>
<feature type="transmembrane region" description="Helical" evidence="1">
    <location>
        <begin position="111"/>
        <end position="131"/>
    </location>
</feature>
<evidence type="ECO:0000256" key="1">
    <source>
        <dbReference type="SAM" id="Phobius"/>
    </source>
</evidence>
<sequence>MSAGLQQFATQEPPELHWFERANYIAVNVGLIAYGMNIIAVCACTYYLIQEKNIKKNAKWLVFIFILFACGTGNIAINMTFNEWAWIDFREYPGGPLQFLLEQQSNVVNTWGNAISTVVGFLTDALLIYRVHVVYQRWYVIVIPILSWIAMLILGALFITQAARPNSSLWSHITLNFSLPYFSIAMATNILLTGMLVVRLLYMRHKIMKAMDRHHGKTYTNIVSMVLESAVIYGVISFIFLVLYTKGNTAALLFIPLLTQVQCISPILILLRVARGRAWSNDTVSKAHLSDMKYRKQVVNINSNTTGGRSDDISLGTFQASPNKSQIYSSDITSDKV</sequence>
<comment type="caution">
    <text evidence="2">The sequence shown here is derived from an EMBL/GenBank/DDBJ whole genome shotgun (WGS) entry which is preliminary data.</text>
</comment>
<reference evidence="2 3" key="1">
    <citation type="journal article" date="2018" name="Evol. Lett.">
        <title>Horizontal gene cluster transfer increased hallucinogenic mushroom diversity.</title>
        <authorList>
            <person name="Reynolds H.T."/>
            <person name="Vijayakumar V."/>
            <person name="Gluck-Thaler E."/>
            <person name="Korotkin H.B."/>
            <person name="Matheny P.B."/>
            <person name="Slot J.C."/>
        </authorList>
    </citation>
    <scope>NUCLEOTIDE SEQUENCE [LARGE SCALE GENOMIC DNA]</scope>
    <source>
        <strain evidence="2 3">2631</strain>
    </source>
</reference>
<protein>
    <recommendedName>
        <fullName evidence="4">G-protein coupled receptors family 1 profile domain-containing protein</fullName>
    </recommendedName>
</protein>
<feature type="transmembrane region" description="Helical" evidence="1">
    <location>
        <begin position="222"/>
        <end position="244"/>
    </location>
</feature>
<evidence type="ECO:0008006" key="4">
    <source>
        <dbReference type="Google" id="ProtNLM"/>
    </source>
</evidence>
<organism evidence="2 3">
    <name type="scientific">Psilocybe cyanescens</name>
    <dbReference type="NCBI Taxonomy" id="93625"/>
    <lineage>
        <taxon>Eukaryota</taxon>
        <taxon>Fungi</taxon>
        <taxon>Dikarya</taxon>
        <taxon>Basidiomycota</taxon>
        <taxon>Agaricomycotina</taxon>
        <taxon>Agaricomycetes</taxon>
        <taxon>Agaricomycetidae</taxon>
        <taxon>Agaricales</taxon>
        <taxon>Agaricineae</taxon>
        <taxon>Strophariaceae</taxon>
        <taxon>Psilocybe</taxon>
    </lineage>
</organism>
<keyword evidence="3" id="KW-1185">Reference proteome</keyword>
<gene>
    <name evidence="2" type="ORF">CVT25_001564</name>
</gene>
<keyword evidence="1" id="KW-1133">Transmembrane helix</keyword>
<feature type="transmembrane region" description="Helical" evidence="1">
    <location>
        <begin position="60"/>
        <end position="81"/>
    </location>
</feature>
<feature type="transmembrane region" description="Helical" evidence="1">
    <location>
        <begin position="24"/>
        <end position="48"/>
    </location>
</feature>
<keyword evidence="1" id="KW-0812">Transmembrane</keyword>
<dbReference type="AlphaFoldDB" id="A0A409WQ30"/>
<feature type="transmembrane region" description="Helical" evidence="1">
    <location>
        <begin position="179"/>
        <end position="202"/>
    </location>
</feature>
<keyword evidence="1" id="KW-0472">Membrane</keyword>
<accession>A0A409WQ30</accession>
<dbReference type="OrthoDB" id="2796825at2759"/>